<organism evidence="1">
    <name type="scientific">hydrothermal vent metagenome</name>
    <dbReference type="NCBI Taxonomy" id="652676"/>
    <lineage>
        <taxon>unclassified sequences</taxon>
        <taxon>metagenomes</taxon>
        <taxon>ecological metagenomes</taxon>
    </lineage>
</organism>
<gene>
    <name evidence="1" type="ORF">MNBD_GAMMA10-646</name>
</gene>
<accession>A0A3B0XQH5</accession>
<reference evidence="1" key="1">
    <citation type="submission" date="2018-06" db="EMBL/GenBank/DDBJ databases">
        <authorList>
            <person name="Zhirakovskaya E."/>
        </authorList>
    </citation>
    <scope>NUCLEOTIDE SEQUENCE</scope>
</reference>
<sequence length="256" mass="29017">MNNMFGFVAKIVEEIDSYGIYVEAENGYVKVMPSKKHGGFASFNDLNKIPYAKRESDEVKLIVYTNVFNISNYAFEIRLIEAPITIDMISFSAKPMSQKDVYELTLDVPVANGNMLHVMAPEVPGNNMGIVMLGHTEDELEKYFSNKERDSAGTVKSYLEDALEAYPENDGLRELMLYWAAAASDEKDKHSYQYVDNAWDEYNSASKIDVKLSRLERVVSEINGYLRDFPQGGRAGDAKQRREAALEKIKEYEALV</sequence>
<name>A0A3B0XQH5_9ZZZZ</name>
<proteinExistence type="predicted"/>
<evidence type="ECO:0000313" key="1">
    <source>
        <dbReference type="EMBL" id="VAW70478.1"/>
    </source>
</evidence>
<dbReference type="AlphaFoldDB" id="A0A3B0XQH5"/>
<dbReference type="EMBL" id="UOFJ01000523">
    <property type="protein sequence ID" value="VAW70478.1"/>
    <property type="molecule type" value="Genomic_DNA"/>
</dbReference>
<protein>
    <submittedName>
        <fullName evidence="1">Uncharacterized protein</fullName>
    </submittedName>
</protein>